<organism evidence="2 3">
    <name type="scientific">Streptomyces lavenduligriseus</name>
    <dbReference type="NCBI Taxonomy" id="67315"/>
    <lineage>
        <taxon>Bacteria</taxon>
        <taxon>Bacillati</taxon>
        <taxon>Actinomycetota</taxon>
        <taxon>Actinomycetes</taxon>
        <taxon>Kitasatosporales</taxon>
        <taxon>Streptomycetaceae</taxon>
        <taxon>Streptomyces</taxon>
    </lineage>
</organism>
<reference evidence="2 3" key="1">
    <citation type="submission" date="2022-05" db="EMBL/GenBank/DDBJ databases">
        <title>Genome Resource of Streptomyces lavenduligriseus GA1-1, a Strain with Broad-Spectrum Antifungal Activity against Phytopathogenic Fungi.</title>
        <authorList>
            <person name="Qi D."/>
        </authorList>
    </citation>
    <scope>NUCLEOTIDE SEQUENCE [LARGE SCALE GENOMIC DNA]</scope>
    <source>
        <strain evidence="2 3">GA1-1</strain>
    </source>
</reference>
<dbReference type="PANTHER" id="PTHR30619">
    <property type="entry name" value="DNA INTERNALIZATION/COMPETENCE PROTEIN COMEC/REC2"/>
    <property type="match status" value="1"/>
</dbReference>
<evidence type="ECO:0008006" key="4">
    <source>
        <dbReference type="Google" id="ProtNLM"/>
    </source>
</evidence>
<evidence type="ECO:0000313" key="2">
    <source>
        <dbReference type="EMBL" id="MCL3995513.1"/>
    </source>
</evidence>
<evidence type="ECO:0000256" key="1">
    <source>
        <dbReference type="SAM" id="MobiDB-lite"/>
    </source>
</evidence>
<dbReference type="InterPro" id="IPR036866">
    <property type="entry name" value="RibonucZ/Hydroxyglut_hydro"/>
</dbReference>
<protein>
    <recommendedName>
        <fullName evidence="4">MBL fold metallo-hydrolase</fullName>
    </recommendedName>
</protein>
<accession>A0ABT0NW15</accession>
<dbReference type="InterPro" id="IPR052159">
    <property type="entry name" value="Competence_DNA_uptake"/>
</dbReference>
<evidence type="ECO:0000313" key="3">
    <source>
        <dbReference type="Proteomes" id="UP001202052"/>
    </source>
</evidence>
<sequence>MIRVEALPAAEGDCLWVEWTHAGRPHRMLIDGGTGRRARLPGGLADRLDGLPVHDRRFDLVVCTHIDTDHIGGLLDLFARPPEGFVADEVWFNCRDHIVPADLLGPRQGNRLAALLKARDAAWNSLVDGRAVVVPHDGTPPVFHLPGLRLTLLSPDEEGLRKLGGAWPGPAPEDAAPAQADLLGDPEDPLDLDPLDDERPVQIPWWELADDAGYEPDTHPHNGSSIAFCAEDATGARVLLGADAHAETLAASLSRLGAGRPYRVDLCKVPHHGSAHNISTALLDALDCRHWLISTHGGRALSPRSREARYRYGEGTHPSLRAMARLMRPGTRPTFWFNHRVPSTERYADASLAAELGFDAVHPDPGSDGITVLVDKGRVRRAPPV</sequence>
<gene>
    <name evidence="2" type="ORF">M4438_18700</name>
</gene>
<dbReference type="SUPFAM" id="SSF56281">
    <property type="entry name" value="Metallo-hydrolase/oxidoreductase"/>
    <property type="match status" value="1"/>
</dbReference>
<feature type="compositionally biased region" description="Low complexity" evidence="1">
    <location>
        <begin position="172"/>
        <end position="183"/>
    </location>
</feature>
<dbReference type="Gene3D" id="3.60.15.10">
    <property type="entry name" value="Ribonuclease Z/Hydroxyacylglutathione hydrolase-like"/>
    <property type="match status" value="1"/>
</dbReference>
<proteinExistence type="predicted"/>
<feature type="compositionally biased region" description="Acidic residues" evidence="1">
    <location>
        <begin position="184"/>
        <end position="196"/>
    </location>
</feature>
<dbReference type="Proteomes" id="UP001202052">
    <property type="component" value="Unassembled WGS sequence"/>
</dbReference>
<feature type="region of interest" description="Disordered" evidence="1">
    <location>
        <begin position="161"/>
        <end position="196"/>
    </location>
</feature>
<comment type="caution">
    <text evidence="2">The sequence shown here is derived from an EMBL/GenBank/DDBJ whole genome shotgun (WGS) entry which is preliminary data.</text>
</comment>
<dbReference type="PANTHER" id="PTHR30619:SF1">
    <property type="entry name" value="RECOMBINATION PROTEIN 2"/>
    <property type="match status" value="1"/>
</dbReference>
<dbReference type="RefSeq" id="WP_249461586.1">
    <property type="nucleotide sequence ID" value="NZ_JAMCCK010000027.1"/>
</dbReference>
<dbReference type="EMBL" id="JAMCCK010000027">
    <property type="protein sequence ID" value="MCL3995513.1"/>
    <property type="molecule type" value="Genomic_DNA"/>
</dbReference>
<name>A0ABT0NW15_9ACTN</name>
<keyword evidence="3" id="KW-1185">Reference proteome</keyword>